<dbReference type="PANTHER" id="PTHR43081:SF1">
    <property type="entry name" value="ADENYLATE CYCLASE, TERMINAL-DIFFERENTIATION SPECIFIC"/>
    <property type="match status" value="1"/>
</dbReference>
<keyword evidence="2" id="KW-0472">Membrane</keyword>
<dbReference type="PANTHER" id="PTHR43081">
    <property type="entry name" value="ADENYLATE CYCLASE, TERMINAL-DIFFERENTIATION SPECIFIC-RELATED"/>
    <property type="match status" value="1"/>
</dbReference>
<dbReference type="Proteomes" id="UP000295064">
    <property type="component" value="Unassembled WGS sequence"/>
</dbReference>
<feature type="transmembrane region" description="Helical" evidence="2">
    <location>
        <begin position="363"/>
        <end position="383"/>
    </location>
</feature>
<evidence type="ECO:0000313" key="4">
    <source>
        <dbReference type="EMBL" id="TDO95252.1"/>
    </source>
</evidence>
<evidence type="ECO:0000256" key="2">
    <source>
        <dbReference type="SAM" id="Phobius"/>
    </source>
</evidence>
<dbReference type="InterPro" id="IPR029787">
    <property type="entry name" value="Nucleotide_cyclase"/>
</dbReference>
<evidence type="ECO:0000313" key="5">
    <source>
        <dbReference type="Proteomes" id="UP000295064"/>
    </source>
</evidence>
<dbReference type="OrthoDB" id="9806704at2"/>
<dbReference type="PROSITE" id="PS50125">
    <property type="entry name" value="GUANYLATE_CYCLASE_2"/>
    <property type="match status" value="1"/>
</dbReference>
<comment type="similarity">
    <text evidence="1">Belongs to the adenylyl cyclase class-3 family.</text>
</comment>
<dbReference type="Gene3D" id="3.30.70.1230">
    <property type="entry name" value="Nucleotide cyclase"/>
    <property type="match status" value="1"/>
</dbReference>
<dbReference type="InterPro" id="IPR007890">
    <property type="entry name" value="CHASE2"/>
</dbReference>
<dbReference type="InterPro" id="IPR050697">
    <property type="entry name" value="Adenylyl/Guanylyl_Cyclase_3/4"/>
</dbReference>
<dbReference type="InterPro" id="IPR001054">
    <property type="entry name" value="A/G_cyclase"/>
</dbReference>
<dbReference type="SMART" id="SM00044">
    <property type="entry name" value="CYCc"/>
    <property type="match status" value="1"/>
</dbReference>
<reference evidence="4 5" key="1">
    <citation type="submission" date="2019-03" db="EMBL/GenBank/DDBJ databases">
        <title>Subsurface microbial communities from deep shales in Ohio and West Virginia, USA.</title>
        <authorList>
            <person name="Wrighton K."/>
        </authorList>
    </citation>
    <scope>NUCLEOTIDE SEQUENCE [LARGE SCALE GENOMIC DNA]</scope>
    <source>
        <strain evidence="4 5">MA284_T2</strain>
    </source>
</reference>
<accession>A0A4V3CFV0</accession>
<name>A0A4V3CFV0_9FIRM</name>
<keyword evidence="2" id="KW-1133">Transmembrane helix</keyword>
<feature type="domain" description="Guanylate cyclase" evidence="3">
    <location>
        <begin position="480"/>
        <end position="614"/>
    </location>
</feature>
<dbReference type="EMBL" id="SNWX01000001">
    <property type="protein sequence ID" value="TDO95252.1"/>
    <property type="molecule type" value="Genomic_DNA"/>
</dbReference>
<gene>
    <name evidence="4" type="ORF">DFR79_101253</name>
</gene>
<dbReference type="SUPFAM" id="SSF55073">
    <property type="entry name" value="Nucleotide cyclase"/>
    <property type="match status" value="1"/>
</dbReference>
<dbReference type="AlphaFoldDB" id="A0A4V3CFV0"/>
<dbReference type="GO" id="GO:0006171">
    <property type="term" value="P:cAMP biosynthetic process"/>
    <property type="evidence" value="ECO:0007669"/>
    <property type="project" value="TreeGrafter"/>
</dbReference>
<dbReference type="GO" id="GO:0035556">
    <property type="term" value="P:intracellular signal transduction"/>
    <property type="evidence" value="ECO:0007669"/>
    <property type="project" value="InterPro"/>
</dbReference>
<dbReference type="CDD" id="cd07302">
    <property type="entry name" value="CHD"/>
    <property type="match status" value="1"/>
</dbReference>
<dbReference type="SMART" id="SM01080">
    <property type="entry name" value="CHASE2"/>
    <property type="match status" value="1"/>
</dbReference>
<feature type="transmembrane region" description="Helical" evidence="2">
    <location>
        <begin position="414"/>
        <end position="438"/>
    </location>
</feature>
<feature type="transmembrane region" description="Helical" evidence="2">
    <location>
        <begin position="390"/>
        <end position="408"/>
    </location>
</feature>
<keyword evidence="2" id="KW-0812">Transmembrane</keyword>
<proteinExistence type="inferred from homology"/>
<evidence type="ECO:0000259" key="3">
    <source>
        <dbReference type="PROSITE" id="PS50125"/>
    </source>
</evidence>
<protein>
    <submittedName>
        <fullName evidence="4">Adenylate cyclase</fullName>
    </submittedName>
</protein>
<sequence>MSKMFKNFKSRPKLYLLIALLLVFLYLFLVLINFELLETLELVTFNLRMNIRGPIEHSGDVKIIAVDDKSLSDLYYNQNNPWPWTRDVYANIINKLSRLDVKSVIMDISFGTLDFNNKAKDLEFAESLIDSQFVTLGTTLINSKREFERLNTEYKEELRSEKGYHQFSYKIKNPDKYFFPEFFSTYKLVPPADLFKNTARSYGSFEIGLPSPDGIYHHIPLVIKEEFEFDSKKSSFFLLPNIDILGLGTYYGIDQGAYTFDVANNEIILGNKKKIAVDKNGYLTLNYYGKRSFEEISVVDFLKMDSEKLQNNFKNKLVLIGYTANAKGIFDARPTPFNKNESGIQLHATALQNIIDNNYFSRVSVWANSILLFVLIILAFLIADIDNLNYSLLLNFLLIIIFNVFNYWLFVNNIWLDLFYFNLTLFGIMFVTTLIKVYREKQNKLRIKNYFSRYVSAEVVDQIIDNPVFIKPGGKRKTVTVLFCDIIDFTDKAAKIEPEKLVLLLNEYFEAMTDIIKNQYGGTLDKYVGDSIVAMFGAPFAREDDPIRAIETALKMKEKEKELCEKWLARGENTVFEMGIGISTGEVVVGNIGSEERVNYTCIGDSVNVAARLEEATRRTGTDILISDSTYQAVKDVFSCKKITNLKVKGKDELLTVYSVIKRGRTNDEE</sequence>
<dbReference type="GO" id="GO:0004016">
    <property type="term" value="F:adenylate cyclase activity"/>
    <property type="evidence" value="ECO:0007669"/>
    <property type="project" value="UniProtKB-ARBA"/>
</dbReference>
<dbReference type="Pfam" id="PF05226">
    <property type="entry name" value="CHASE2"/>
    <property type="match status" value="1"/>
</dbReference>
<comment type="caution">
    <text evidence="4">The sequence shown here is derived from an EMBL/GenBank/DDBJ whole genome shotgun (WGS) entry which is preliminary data.</text>
</comment>
<dbReference type="Pfam" id="PF00211">
    <property type="entry name" value="Guanylate_cyc"/>
    <property type="match status" value="1"/>
</dbReference>
<organism evidence="4 5">
    <name type="scientific">Halanaerobium saccharolyticum</name>
    <dbReference type="NCBI Taxonomy" id="43595"/>
    <lineage>
        <taxon>Bacteria</taxon>
        <taxon>Bacillati</taxon>
        <taxon>Bacillota</taxon>
        <taxon>Clostridia</taxon>
        <taxon>Halanaerobiales</taxon>
        <taxon>Halanaerobiaceae</taxon>
        <taxon>Halanaerobium</taxon>
    </lineage>
</organism>
<evidence type="ECO:0000256" key="1">
    <source>
        <dbReference type="ARBA" id="ARBA00005381"/>
    </source>
</evidence>